<proteinExistence type="predicted"/>
<dbReference type="AlphaFoldDB" id="A0A9K3GPL3"/>
<name>A0A9K3GPL3_9EUKA</name>
<accession>A0A9K3GPL3</accession>
<evidence type="ECO:0000313" key="1">
    <source>
        <dbReference type="EMBL" id="GIQ89921.1"/>
    </source>
</evidence>
<gene>
    <name evidence="1" type="ORF">KIPB_012536</name>
</gene>
<feature type="non-terminal residue" evidence="1">
    <location>
        <position position="1"/>
    </location>
</feature>
<dbReference type="Proteomes" id="UP000265618">
    <property type="component" value="Unassembled WGS sequence"/>
</dbReference>
<protein>
    <submittedName>
        <fullName evidence="1">Uncharacterized protein</fullName>
    </submittedName>
</protein>
<evidence type="ECO:0000313" key="2">
    <source>
        <dbReference type="Proteomes" id="UP000265618"/>
    </source>
</evidence>
<dbReference type="EMBL" id="BDIP01005576">
    <property type="protein sequence ID" value="GIQ89921.1"/>
    <property type="molecule type" value="Genomic_DNA"/>
</dbReference>
<reference evidence="1 2" key="1">
    <citation type="journal article" date="2018" name="PLoS ONE">
        <title>The draft genome of Kipferlia bialata reveals reductive genome evolution in fornicate parasites.</title>
        <authorList>
            <person name="Tanifuji G."/>
            <person name="Takabayashi S."/>
            <person name="Kume K."/>
            <person name="Takagi M."/>
            <person name="Nakayama T."/>
            <person name="Kamikawa R."/>
            <person name="Inagaki Y."/>
            <person name="Hashimoto T."/>
        </authorList>
    </citation>
    <scope>NUCLEOTIDE SEQUENCE [LARGE SCALE GENOMIC DNA]</scope>
    <source>
        <strain evidence="1">NY0173</strain>
    </source>
</reference>
<sequence>MEKDGATDIMCLGGELRSVIVNKYFSAPVCVKHEEHPLPEATVVLHCTHPPADEDREEWRQTLAGMRSASEHCEAFYLYMPCPEAALSAQDREWIGDSLGYVETIHVEAPSTVDVVQVSPVQETDGDEPPSRELRDLSGVERVSEALFNTMWPIQ</sequence>
<organism evidence="1 2">
    <name type="scientific">Kipferlia bialata</name>
    <dbReference type="NCBI Taxonomy" id="797122"/>
    <lineage>
        <taxon>Eukaryota</taxon>
        <taxon>Metamonada</taxon>
        <taxon>Carpediemonas-like organisms</taxon>
        <taxon>Kipferlia</taxon>
    </lineage>
</organism>
<comment type="caution">
    <text evidence="1">The sequence shown here is derived from an EMBL/GenBank/DDBJ whole genome shotgun (WGS) entry which is preliminary data.</text>
</comment>
<keyword evidence="2" id="KW-1185">Reference proteome</keyword>